<proteinExistence type="predicted"/>
<name>A0AAV7PM46_PLEWA</name>
<gene>
    <name evidence="1" type="ORF">NDU88_007506</name>
</gene>
<dbReference type="EMBL" id="JANPWB010000011">
    <property type="protein sequence ID" value="KAJ1129135.1"/>
    <property type="molecule type" value="Genomic_DNA"/>
</dbReference>
<accession>A0AAV7PM46</accession>
<reference evidence="1" key="1">
    <citation type="journal article" date="2022" name="bioRxiv">
        <title>Sequencing and chromosome-scale assembly of the giantPleurodeles waltlgenome.</title>
        <authorList>
            <person name="Brown T."/>
            <person name="Elewa A."/>
            <person name="Iarovenko S."/>
            <person name="Subramanian E."/>
            <person name="Araus A.J."/>
            <person name="Petzold A."/>
            <person name="Susuki M."/>
            <person name="Suzuki K.-i.T."/>
            <person name="Hayashi T."/>
            <person name="Toyoda A."/>
            <person name="Oliveira C."/>
            <person name="Osipova E."/>
            <person name="Leigh N.D."/>
            <person name="Simon A."/>
            <person name="Yun M.H."/>
        </authorList>
    </citation>
    <scope>NUCLEOTIDE SEQUENCE</scope>
    <source>
        <strain evidence="1">20211129_DDA</strain>
        <tissue evidence="1">Liver</tissue>
    </source>
</reference>
<sequence>MEQGARIGGAGGCVALGFAGSGAYLYLGFLCCIDFGYNAQGITRPLIWPNDGILQNSALVRKLRSCAPGISDHFDDLEGRSF</sequence>
<comment type="caution">
    <text evidence="1">The sequence shown here is derived from an EMBL/GenBank/DDBJ whole genome shotgun (WGS) entry which is preliminary data.</text>
</comment>
<evidence type="ECO:0000313" key="1">
    <source>
        <dbReference type="EMBL" id="KAJ1129135.1"/>
    </source>
</evidence>
<dbReference type="Proteomes" id="UP001066276">
    <property type="component" value="Chromosome 7"/>
</dbReference>
<protein>
    <submittedName>
        <fullName evidence="1">Uncharacterized protein</fullName>
    </submittedName>
</protein>
<organism evidence="1 2">
    <name type="scientific">Pleurodeles waltl</name>
    <name type="common">Iberian ribbed newt</name>
    <dbReference type="NCBI Taxonomy" id="8319"/>
    <lineage>
        <taxon>Eukaryota</taxon>
        <taxon>Metazoa</taxon>
        <taxon>Chordata</taxon>
        <taxon>Craniata</taxon>
        <taxon>Vertebrata</taxon>
        <taxon>Euteleostomi</taxon>
        <taxon>Amphibia</taxon>
        <taxon>Batrachia</taxon>
        <taxon>Caudata</taxon>
        <taxon>Salamandroidea</taxon>
        <taxon>Salamandridae</taxon>
        <taxon>Pleurodelinae</taxon>
        <taxon>Pleurodeles</taxon>
    </lineage>
</organism>
<dbReference type="AlphaFoldDB" id="A0AAV7PM46"/>
<keyword evidence="2" id="KW-1185">Reference proteome</keyword>
<evidence type="ECO:0000313" key="2">
    <source>
        <dbReference type="Proteomes" id="UP001066276"/>
    </source>
</evidence>